<dbReference type="PANTHER" id="PTHR43280">
    <property type="entry name" value="ARAC-FAMILY TRANSCRIPTIONAL REGULATOR"/>
    <property type="match status" value="1"/>
</dbReference>
<dbReference type="RefSeq" id="WP_120977723.1">
    <property type="nucleotide sequence ID" value="NZ_RBZM01000006.1"/>
</dbReference>
<keyword evidence="2" id="KW-0238">DNA-binding</keyword>
<evidence type="ECO:0000313" key="5">
    <source>
        <dbReference type="EMBL" id="RKP52979.1"/>
    </source>
</evidence>
<sequence length="278" mass="31445">MMPFLLAEFANRETILPLYVTCVGSHEQKQLNRRNGYPAHQLFLCRGGSGVFRIEDQRDLVMTPGTVLLLPSGVPHAYYPNRSGEAWDLGFVAFGGKAAIPILELLERISMTVVEIPNFEALWDQLASLWHAISLNGEHAYWETSKQMYDMAVSLLEGITPSKKTVNGPSTVAQPNSALDAAIRLIHDHYNERLLLANVARAVGYSVQHFHRLFVASYGMTPQQYILQLRMRRSVQLFQDTPGIPVEKVAQQLGMETSYFIRIFKRTYGATPKQYMKK</sequence>
<organism evidence="5 6">
    <name type="scientific">Cohnella endophytica</name>
    <dbReference type="NCBI Taxonomy" id="2419778"/>
    <lineage>
        <taxon>Bacteria</taxon>
        <taxon>Bacillati</taxon>
        <taxon>Bacillota</taxon>
        <taxon>Bacilli</taxon>
        <taxon>Bacillales</taxon>
        <taxon>Paenibacillaceae</taxon>
        <taxon>Cohnella</taxon>
    </lineage>
</organism>
<dbReference type="InterPro" id="IPR037923">
    <property type="entry name" value="HTH-like"/>
</dbReference>
<dbReference type="GO" id="GO:0003700">
    <property type="term" value="F:DNA-binding transcription factor activity"/>
    <property type="evidence" value="ECO:0007669"/>
    <property type="project" value="InterPro"/>
</dbReference>
<keyword evidence="6" id="KW-1185">Reference proteome</keyword>
<dbReference type="Pfam" id="PF02311">
    <property type="entry name" value="AraC_binding"/>
    <property type="match status" value="1"/>
</dbReference>
<dbReference type="PANTHER" id="PTHR43280:SF2">
    <property type="entry name" value="HTH-TYPE TRANSCRIPTIONAL REGULATOR EXSA"/>
    <property type="match status" value="1"/>
</dbReference>
<evidence type="ECO:0000256" key="1">
    <source>
        <dbReference type="ARBA" id="ARBA00023015"/>
    </source>
</evidence>
<dbReference type="InterPro" id="IPR018060">
    <property type="entry name" value="HTH_AraC"/>
</dbReference>
<dbReference type="Gene3D" id="2.60.120.280">
    <property type="entry name" value="Regulatory protein AraC"/>
    <property type="match status" value="1"/>
</dbReference>
<reference evidence="5 6" key="1">
    <citation type="submission" date="2018-10" db="EMBL/GenBank/DDBJ databases">
        <title>Cohnella sp. M2MS4P-1, whole genome shotgun sequence.</title>
        <authorList>
            <person name="Tuo L."/>
        </authorList>
    </citation>
    <scope>NUCLEOTIDE SEQUENCE [LARGE SCALE GENOMIC DNA]</scope>
    <source>
        <strain evidence="5 6">M2MS4P-1</strain>
    </source>
</reference>
<dbReference type="GO" id="GO:0043565">
    <property type="term" value="F:sequence-specific DNA binding"/>
    <property type="evidence" value="ECO:0007669"/>
    <property type="project" value="InterPro"/>
</dbReference>
<gene>
    <name evidence="5" type="ORF">D7Z26_14640</name>
</gene>
<evidence type="ECO:0000256" key="2">
    <source>
        <dbReference type="ARBA" id="ARBA00023125"/>
    </source>
</evidence>
<evidence type="ECO:0000256" key="3">
    <source>
        <dbReference type="ARBA" id="ARBA00023163"/>
    </source>
</evidence>
<dbReference type="SUPFAM" id="SSF51215">
    <property type="entry name" value="Regulatory protein AraC"/>
    <property type="match status" value="1"/>
</dbReference>
<dbReference type="OrthoDB" id="2573719at2"/>
<dbReference type="InterPro" id="IPR003313">
    <property type="entry name" value="AraC-bd"/>
</dbReference>
<dbReference type="PROSITE" id="PS01124">
    <property type="entry name" value="HTH_ARAC_FAMILY_2"/>
    <property type="match status" value="1"/>
</dbReference>
<dbReference type="InterPro" id="IPR009057">
    <property type="entry name" value="Homeodomain-like_sf"/>
</dbReference>
<proteinExistence type="predicted"/>
<name>A0A494XXY9_9BACL</name>
<evidence type="ECO:0000313" key="6">
    <source>
        <dbReference type="Proteomes" id="UP000282076"/>
    </source>
</evidence>
<dbReference type="AlphaFoldDB" id="A0A494XXY9"/>
<dbReference type="Gene3D" id="1.10.10.60">
    <property type="entry name" value="Homeodomain-like"/>
    <property type="match status" value="2"/>
</dbReference>
<dbReference type="SMART" id="SM00342">
    <property type="entry name" value="HTH_ARAC"/>
    <property type="match status" value="1"/>
</dbReference>
<dbReference type="EMBL" id="RBZM01000006">
    <property type="protein sequence ID" value="RKP52979.1"/>
    <property type="molecule type" value="Genomic_DNA"/>
</dbReference>
<comment type="caution">
    <text evidence="5">The sequence shown here is derived from an EMBL/GenBank/DDBJ whole genome shotgun (WGS) entry which is preliminary data.</text>
</comment>
<keyword evidence="3" id="KW-0804">Transcription</keyword>
<accession>A0A494XXY9</accession>
<dbReference type="SUPFAM" id="SSF46689">
    <property type="entry name" value="Homeodomain-like"/>
    <property type="match status" value="2"/>
</dbReference>
<dbReference type="Proteomes" id="UP000282076">
    <property type="component" value="Unassembled WGS sequence"/>
</dbReference>
<protein>
    <submittedName>
        <fullName evidence="5">AraC family transcriptional regulator</fullName>
    </submittedName>
</protein>
<dbReference type="Pfam" id="PF12833">
    <property type="entry name" value="HTH_18"/>
    <property type="match status" value="1"/>
</dbReference>
<keyword evidence="1" id="KW-0805">Transcription regulation</keyword>
<feature type="domain" description="HTH araC/xylS-type" evidence="4">
    <location>
        <begin position="180"/>
        <end position="278"/>
    </location>
</feature>
<evidence type="ECO:0000259" key="4">
    <source>
        <dbReference type="PROSITE" id="PS01124"/>
    </source>
</evidence>